<organism evidence="2 3">
    <name type="scientific">Microbaculum marinum</name>
    <dbReference type="NCBI Taxonomy" id="1764581"/>
    <lineage>
        <taxon>Bacteria</taxon>
        <taxon>Pseudomonadati</taxon>
        <taxon>Pseudomonadota</taxon>
        <taxon>Alphaproteobacteria</taxon>
        <taxon>Hyphomicrobiales</taxon>
        <taxon>Tepidamorphaceae</taxon>
        <taxon>Microbaculum</taxon>
    </lineage>
</organism>
<comment type="caution">
    <text evidence="2">The sequence shown here is derived from an EMBL/GenBank/DDBJ whole genome shotgun (WGS) entry which is preliminary data.</text>
</comment>
<keyword evidence="3" id="KW-1185">Reference proteome</keyword>
<name>A0AAW9RQJ3_9HYPH</name>
<dbReference type="AlphaFoldDB" id="A0AAW9RQJ3"/>
<evidence type="ECO:0000256" key="1">
    <source>
        <dbReference type="SAM" id="MobiDB-lite"/>
    </source>
</evidence>
<accession>A0AAW9RQJ3</accession>
<evidence type="ECO:0000313" key="2">
    <source>
        <dbReference type="EMBL" id="MEJ8571213.1"/>
    </source>
</evidence>
<dbReference type="EMBL" id="JAZHOF010000003">
    <property type="protein sequence ID" value="MEJ8571213.1"/>
    <property type="molecule type" value="Genomic_DNA"/>
</dbReference>
<sequence length="100" mass="10978">MTCQDDTEILNVLELMLDFVEAGHYGIGVGAQEERAASIHLKLKRYIEDSVREAITAAMAQPRDAHDPVDMTPDLVERVFGKPDRQTDGDIAALQAKPAS</sequence>
<gene>
    <name evidence="2" type="ORF">V3328_06995</name>
</gene>
<proteinExistence type="predicted"/>
<dbReference type="Proteomes" id="UP001378188">
    <property type="component" value="Unassembled WGS sequence"/>
</dbReference>
<reference evidence="2 3" key="1">
    <citation type="submission" date="2024-02" db="EMBL/GenBank/DDBJ databases">
        <title>Genome analysis and characterization of Microbaculum marinisediminis sp. nov., isolated from marine sediment.</title>
        <authorList>
            <person name="Du Z.-J."/>
            <person name="Ye Y.-Q."/>
            <person name="Zhang Z.-R."/>
            <person name="Yuan S.-M."/>
            <person name="Zhang X.-Y."/>
        </authorList>
    </citation>
    <scope>NUCLEOTIDE SEQUENCE [LARGE SCALE GENOMIC DNA]</scope>
    <source>
        <strain evidence="2 3">SDUM1044001</strain>
    </source>
</reference>
<protein>
    <submittedName>
        <fullName evidence="2">Uncharacterized protein</fullName>
    </submittedName>
</protein>
<evidence type="ECO:0000313" key="3">
    <source>
        <dbReference type="Proteomes" id="UP001378188"/>
    </source>
</evidence>
<dbReference type="RefSeq" id="WP_340328916.1">
    <property type="nucleotide sequence ID" value="NZ_JAZHOF010000003.1"/>
</dbReference>
<feature type="region of interest" description="Disordered" evidence="1">
    <location>
        <begin position="81"/>
        <end position="100"/>
    </location>
</feature>